<dbReference type="Gene3D" id="1.20.950.20">
    <property type="entry name" value="Transmembrane di-heme cytochromes, Chain C"/>
    <property type="match status" value="1"/>
</dbReference>
<dbReference type="SUPFAM" id="SSF103501">
    <property type="entry name" value="Respiratory nitrate reductase 1 gamma chain"/>
    <property type="match status" value="1"/>
</dbReference>
<evidence type="ECO:0000256" key="6">
    <source>
        <dbReference type="ARBA" id="ARBA00022723"/>
    </source>
</evidence>
<evidence type="ECO:0000256" key="4">
    <source>
        <dbReference type="ARBA" id="ARBA00022617"/>
    </source>
</evidence>
<evidence type="ECO:0000256" key="10">
    <source>
        <dbReference type="ARBA" id="ARBA00023004"/>
    </source>
</evidence>
<keyword evidence="8 13" id="KW-1133">Transmembrane helix</keyword>
<evidence type="ECO:0000256" key="7">
    <source>
        <dbReference type="ARBA" id="ARBA00022982"/>
    </source>
</evidence>
<keyword evidence="10" id="KW-0408">Iron</keyword>
<keyword evidence="16" id="KW-1185">Reference proteome</keyword>
<feature type="transmembrane region" description="Helical" evidence="13">
    <location>
        <begin position="51"/>
        <end position="76"/>
    </location>
</feature>
<evidence type="ECO:0000256" key="2">
    <source>
        <dbReference type="ARBA" id="ARBA00022448"/>
    </source>
</evidence>
<feature type="transmembrane region" description="Helical" evidence="13">
    <location>
        <begin position="88"/>
        <end position="114"/>
    </location>
</feature>
<evidence type="ECO:0000256" key="12">
    <source>
        <dbReference type="ARBA" id="ARBA00023136"/>
    </source>
</evidence>
<dbReference type="Proteomes" id="UP001500171">
    <property type="component" value="Unassembled WGS sequence"/>
</dbReference>
<accession>A0ABP9NDC1</accession>
<reference evidence="16" key="1">
    <citation type="journal article" date="2019" name="Int. J. Syst. Evol. Microbiol.">
        <title>The Global Catalogue of Microorganisms (GCM) 10K type strain sequencing project: providing services to taxonomists for standard genome sequencing and annotation.</title>
        <authorList>
            <consortium name="The Broad Institute Genomics Platform"/>
            <consortium name="The Broad Institute Genome Sequencing Center for Infectious Disease"/>
            <person name="Wu L."/>
            <person name="Ma J."/>
        </authorList>
    </citation>
    <scope>NUCLEOTIDE SEQUENCE [LARGE SCALE GENOMIC DNA]</scope>
    <source>
        <strain evidence="16">JCM 18050</strain>
    </source>
</reference>
<dbReference type="PANTHER" id="PTHR30598:SF3">
    <property type="entry name" value="RESPIRATORY NITRATE REDUCTASE 1 GAMMA CHAIN"/>
    <property type="match status" value="1"/>
</dbReference>
<feature type="transmembrane region" description="Helical" evidence="13">
    <location>
        <begin position="186"/>
        <end position="215"/>
    </location>
</feature>
<keyword evidence="9" id="KW-0560">Oxidoreductase</keyword>
<keyword evidence="4" id="KW-0349">Heme</keyword>
<keyword evidence="11" id="KW-0534">Nitrate assimilation</keyword>
<keyword evidence="3" id="KW-1003">Cell membrane</keyword>
<feature type="transmembrane region" description="Helical" evidence="13">
    <location>
        <begin position="126"/>
        <end position="146"/>
    </location>
</feature>
<gene>
    <name evidence="15" type="primary">narI</name>
    <name evidence="15" type="ORF">GCM10023211_25560</name>
</gene>
<dbReference type="NCBIfam" id="TIGR00351">
    <property type="entry name" value="narI"/>
    <property type="match status" value="1"/>
</dbReference>
<feature type="domain" description="NarG-like" evidence="14">
    <location>
        <begin position="6"/>
        <end position="224"/>
    </location>
</feature>
<feature type="transmembrane region" description="Helical" evidence="13">
    <location>
        <begin position="12"/>
        <end position="30"/>
    </location>
</feature>
<evidence type="ECO:0000259" key="14">
    <source>
        <dbReference type="Pfam" id="PF02665"/>
    </source>
</evidence>
<keyword evidence="2" id="KW-0813">Transport</keyword>
<evidence type="ECO:0000256" key="9">
    <source>
        <dbReference type="ARBA" id="ARBA00023002"/>
    </source>
</evidence>
<evidence type="ECO:0000256" key="11">
    <source>
        <dbReference type="ARBA" id="ARBA00023063"/>
    </source>
</evidence>
<dbReference type="RefSeq" id="WP_345492792.1">
    <property type="nucleotide sequence ID" value="NZ_BAABHY010000015.1"/>
</dbReference>
<dbReference type="InterPro" id="IPR051936">
    <property type="entry name" value="Heme-iron_electron_transfer"/>
</dbReference>
<evidence type="ECO:0000256" key="3">
    <source>
        <dbReference type="ARBA" id="ARBA00022475"/>
    </source>
</evidence>
<evidence type="ECO:0000256" key="8">
    <source>
        <dbReference type="ARBA" id="ARBA00022989"/>
    </source>
</evidence>
<proteinExistence type="predicted"/>
<evidence type="ECO:0000256" key="13">
    <source>
        <dbReference type="SAM" id="Phobius"/>
    </source>
</evidence>
<dbReference type="EMBL" id="BAABHY010000015">
    <property type="protein sequence ID" value="GAA5115119.1"/>
    <property type="molecule type" value="Genomic_DNA"/>
</dbReference>
<name>A0ABP9NDC1_9GAMM</name>
<sequence>MSFIHSFFFDFYPYIVTVVFLLGSLLRYDYGQYTWRAQSSQMLSKKNMRWASNLFHIGIIGIFLGHMVGLLTPHWLYESVISAQHKQILAMTAGGICGVMVLIGGGTLMIRRLLNPRVRATSSTGDILVIVILVVQVILGLSTIVASTHHLDGSVMLSLSQWCQDIATFQFGASHNLANVPVIYEIHIVLGMTIFLIFPFTRLVHIWSVPAEYLFRRYQIVRTRR</sequence>
<dbReference type="InterPro" id="IPR003816">
    <property type="entry name" value="Nitrate_red_gam"/>
</dbReference>
<dbReference type="Pfam" id="PF02665">
    <property type="entry name" value="Nitrate_red_gam"/>
    <property type="match status" value="1"/>
</dbReference>
<evidence type="ECO:0000313" key="15">
    <source>
        <dbReference type="EMBL" id="GAA5115119.1"/>
    </source>
</evidence>
<protein>
    <submittedName>
        <fullName evidence="15">Respiratory nitrate reductase subunit gamma</fullName>
    </submittedName>
</protein>
<comment type="caution">
    <text evidence="15">The sequence shown here is derived from an EMBL/GenBank/DDBJ whole genome shotgun (WGS) entry which is preliminary data.</text>
</comment>
<keyword evidence="12 13" id="KW-0472">Membrane</keyword>
<dbReference type="InterPro" id="IPR023234">
    <property type="entry name" value="NarG-like_domain"/>
</dbReference>
<keyword evidence="7" id="KW-0249">Electron transport</keyword>
<evidence type="ECO:0000313" key="16">
    <source>
        <dbReference type="Proteomes" id="UP001500171"/>
    </source>
</evidence>
<keyword evidence="6" id="KW-0479">Metal-binding</keyword>
<dbReference type="InterPro" id="IPR036197">
    <property type="entry name" value="NarG-like_sf"/>
</dbReference>
<comment type="subcellular location">
    <subcellularLocation>
        <location evidence="1">Cell membrane</location>
        <topology evidence="1">Multi-pass membrane protein</topology>
    </subcellularLocation>
</comment>
<evidence type="ECO:0000256" key="1">
    <source>
        <dbReference type="ARBA" id="ARBA00004651"/>
    </source>
</evidence>
<organism evidence="15 16">
    <name type="scientific">Orbus sasakiae</name>
    <dbReference type="NCBI Taxonomy" id="1078475"/>
    <lineage>
        <taxon>Bacteria</taxon>
        <taxon>Pseudomonadati</taxon>
        <taxon>Pseudomonadota</taxon>
        <taxon>Gammaproteobacteria</taxon>
        <taxon>Orbales</taxon>
        <taxon>Orbaceae</taxon>
        <taxon>Orbus</taxon>
    </lineage>
</organism>
<keyword evidence="5 13" id="KW-0812">Transmembrane</keyword>
<dbReference type="PANTHER" id="PTHR30598">
    <property type="entry name" value="NITRATE REDUCTASE PRIVATE CHAPERONE, REDOX ENZYME MATURATION PROTEIN REMP FAMILY"/>
    <property type="match status" value="1"/>
</dbReference>
<evidence type="ECO:0000256" key="5">
    <source>
        <dbReference type="ARBA" id="ARBA00022692"/>
    </source>
</evidence>